<dbReference type="EMBL" id="CADCWK010000415">
    <property type="protein sequence ID" value="CAA9578632.1"/>
    <property type="molecule type" value="Genomic_DNA"/>
</dbReference>
<proteinExistence type="predicted"/>
<name>A0A6J4VKP5_9BACT</name>
<reference evidence="1" key="1">
    <citation type="submission" date="2020-02" db="EMBL/GenBank/DDBJ databases">
        <authorList>
            <person name="Meier V. D."/>
        </authorList>
    </citation>
    <scope>NUCLEOTIDE SEQUENCE</scope>
    <source>
        <strain evidence="1">AVDCRST_MAG33</strain>
    </source>
</reference>
<accession>A0A6J4VKP5</accession>
<organism evidence="1">
    <name type="scientific">uncultured Thermomicrobiales bacterium</name>
    <dbReference type="NCBI Taxonomy" id="1645740"/>
    <lineage>
        <taxon>Bacteria</taxon>
        <taxon>Pseudomonadati</taxon>
        <taxon>Thermomicrobiota</taxon>
        <taxon>Thermomicrobia</taxon>
        <taxon>Thermomicrobiales</taxon>
        <taxon>environmental samples</taxon>
    </lineage>
</organism>
<sequence>MTVSALVFGIIEGPVRGWDDVLTVAALIIGVIA</sequence>
<dbReference type="AlphaFoldDB" id="A0A6J4VKP5"/>
<feature type="non-terminal residue" evidence="1">
    <location>
        <position position="33"/>
    </location>
</feature>
<gene>
    <name evidence="1" type="ORF">AVDCRST_MAG33-3354</name>
</gene>
<evidence type="ECO:0000313" key="1">
    <source>
        <dbReference type="EMBL" id="CAA9578632.1"/>
    </source>
</evidence>
<protein>
    <submittedName>
        <fullName evidence="1">Uncharacterized protein</fullName>
    </submittedName>
</protein>